<keyword evidence="2 5" id="KW-0812">Transmembrane</keyword>
<dbReference type="FunFam" id="2.70.170.10:FF:000028">
    <property type="entry name" value="AcetylCholine Receptor"/>
    <property type="match status" value="1"/>
</dbReference>
<protein>
    <submittedName>
        <fullName evidence="8">Uncharacterized protein</fullName>
    </submittedName>
</protein>
<feature type="domain" description="Neurotransmitter-gated ion-channel transmembrane" evidence="7">
    <location>
        <begin position="615"/>
        <end position="744"/>
    </location>
</feature>
<dbReference type="CDD" id="cd18989">
    <property type="entry name" value="LGIC_ECD_cation"/>
    <property type="match status" value="1"/>
</dbReference>
<feature type="transmembrane region" description="Helical" evidence="5">
    <location>
        <begin position="640"/>
        <end position="658"/>
    </location>
</feature>
<comment type="subcellular location">
    <subcellularLocation>
        <location evidence="1">Membrane</location>
        <topology evidence="1">Multi-pass membrane protein</topology>
    </subcellularLocation>
</comment>
<dbReference type="GO" id="GO:0005230">
    <property type="term" value="F:extracellular ligand-gated monoatomic ion channel activity"/>
    <property type="evidence" value="ECO:0007669"/>
    <property type="project" value="InterPro"/>
</dbReference>
<dbReference type="Pfam" id="PF02931">
    <property type="entry name" value="Neur_chan_LBD"/>
    <property type="match status" value="1"/>
</dbReference>
<dbReference type="PRINTS" id="PR00252">
    <property type="entry name" value="NRIONCHANNEL"/>
</dbReference>
<evidence type="ECO:0000256" key="5">
    <source>
        <dbReference type="SAM" id="Phobius"/>
    </source>
</evidence>
<dbReference type="Proteomes" id="UP000683360">
    <property type="component" value="Unassembled WGS sequence"/>
</dbReference>
<evidence type="ECO:0000313" key="9">
    <source>
        <dbReference type="Proteomes" id="UP000683360"/>
    </source>
</evidence>
<dbReference type="InterPro" id="IPR036719">
    <property type="entry name" value="Neuro-gated_channel_TM_sf"/>
</dbReference>
<dbReference type="Gene3D" id="1.20.58.390">
    <property type="entry name" value="Neurotransmitter-gated ion-channel transmembrane domain"/>
    <property type="match status" value="1"/>
</dbReference>
<dbReference type="EMBL" id="CAJPWZ010001742">
    <property type="protein sequence ID" value="CAG2222277.1"/>
    <property type="molecule type" value="Genomic_DNA"/>
</dbReference>
<feature type="domain" description="Neurotransmitter-gated ion-channel ligand-binding" evidence="6">
    <location>
        <begin position="412"/>
        <end position="608"/>
    </location>
</feature>
<evidence type="ECO:0000256" key="4">
    <source>
        <dbReference type="ARBA" id="ARBA00023136"/>
    </source>
</evidence>
<dbReference type="InterPro" id="IPR006202">
    <property type="entry name" value="Neur_chan_lig-bd"/>
</dbReference>
<evidence type="ECO:0000259" key="7">
    <source>
        <dbReference type="Pfam" id="PF02932"/>
    </source>
</evidence>
<dbReference type="InterPro" id="IPR036734">
    <property type="entry name" value="Neur_chan_lig-bd_sf"/>
</dbReference>
<keyword evidence="9" id="KW-1185">Reference proteome</keyword>
<proteinExistence type="predicted"/>
<evidence type="ECO:0000256" key="3">
    <source>
        <dbReference type="ARBA" id="ARBA00022989"/>
    </source>
</evidence>
<dbReference type="GO" id="GO:0004888">
    <property type="term" value="F:transmembrane signaling receptor activity"/>
    <property type="evidence" value="ECO:0007669"/>
    <property type="project" value="InterPro"/>
</dbReference>
<dbReference type="Gene3D" id="3.60.10.10">
    <property type="entry name" value="Endonuclease/exonuclease/phosphatase"/>
    <property type="match status" value="1"/>
</dbReference>
<feature type="transmembrane region" description="Helical" evidence="5">
    <location>
        <begin position="777"/>
        <end position="800"/>
    </location>
</feature>
<dbReference type="GO" id="GO:0016020">
    <property type="term" value="C:membrane"/>
    <property type="evidence" value="ECO:0007669"/>
    <property type="project" value="UniProtKB-SubCell"/>
</dbReference>
<dbReference type="InterPro" id="IPR006029">
    <property type="entry name" value="Neurotrans-gated_channel_TM"/>
</dbReference>
<dbReference type="InterPro" id="IPR036691">
    <property type="entry name" value="Endo/exonu/phosph_ase_sf"/>
</dbReference>
<organism evidence="8 9">
    <name type="scientific">Mytilus edulis</name>
    <name type="common">Blue mussel</name>
    <dbReference type="NCBI Taxonomy" id="6550"/>
    <lineage>
        <taxon>Eukaryota</taxon>
        <taxon>Metazoa</taxon>
        <taxon>Spiralia</taxon>
        <taxon>Lophotrochozoa</taxon>
        <taxon>Mollusca</taxon>
        <taxon>Bivalvia</taxon>
        <taxon>Autobranchia</taxon>
        <taxon>Pteriomorphia</taxon>
        <taxon>Mytilida</taxon>
        <taxon>Mytiloidea</taxon>
        <taxon>Mytilidae</taxon>
        <taxon>Mytilinae</taxon>
        <taxon>Mytilus</taxon>
    </lineage>
</organism>
<accession>A0A8S3SNB1</accession>
<evidence type="ECO:0000259" key="6">
    <source>
        <dbReference type="Pfam" id="PF02931"/>
    </source>
</evidence>
<evidence type="ECO:0000256" key="2">
    <source>
        <dbReference type="ARBA" id="ARBA00022692"/>
    </source>
</evidence>
<feature type="transmembrane region" description="Helical" evidence="5">
    <location>
        <begin position="610"/>
        <end position="633"/>
    </location>
</feature>
<evidence type="ECO:0000256" key="1">
    <source>
        <dbReference type="ARBA" id="ARBA00004141"/>
    </source>
</evidence>
<dbReference type="InterPro" id="IPR038050">
    <property type="entry name" value="Neuro_actylchol_rec"/>
</dbReference>
<name>A0A8S3SNB1_MYTED</name>
<dbReference type="InterPro" id="IPR006201">
    <property type="entry name" value="Neur_channel"/>
</dbReference>
<dbReference type="SUPFAM" id="SSF63712">
    <property type="entry name" value="Nicotinic receptor ligand binding domain-like"/>
    <property type="match status" value="1"/>
</dbReference>
<dbReference type="CDD" id="cd19051">
    <property type="entry name" value="LGIC_TM_cation"/>
    <property type="match status" value="1"/>
</dbReference>
<keyword evidence="3 5" id="KW-1133">Transmembrane helix</keyword>
<dbReference type="Pfam" id="PF02932">
    <property type="entry name" value="Neur_chan_memb"/>
    <property type="match status" value="1"/>
</dbReference>
<keyword evidence="4 5" id="KW-0472">Membrane</keyword>
<dbReference type="SUPFAM" id="SSF90112">
    <property type="entry name" value="Neurotransmitter-gated ion-channel transmembrane pore"/>
    <property type="match status" value="1"/>
</dbReference>
<comment type="caution">
    <text evidence="8">The sequence shown here is derived from an EMBL/GenBank/DDBJ whole genome shotgun (WGS) entry which is preliminary data.</text>
</comment>
<dbReference type="PANTHER" id="PTHR18945">
    <property type="entry name" value="NEUROTRANSMITTER GATED ION CHANNEL"/>
    <property type="match status" value="1"/>
</dbReference>
<evidence type="ECO:0000313" key="8">
    <source>
        <dbReference type="EMBL" id="CAG2222277.1"/>
    </source>
</evidence>
<feature type="transmembrane region" description="Helical" evidence="5">
    <location>
        <begin position="678"/>
        <end position="696"/>
    </location>
</feature>
<gene>
    <name evidence="8" type="ORF">MEDL_35681</name>
</gene>
<reference evidence="8" key="1">
    <citation type="submission" date="2021-03" db="EMBL/GenBank/DDBJ databases">
        <authorList>
            <person name="Bekaert M."/>
        </authorList>
    </citation>
    <scope>NUCLEOTIDE SEQUENCE</scope>
</reference>
<dbReference type="OrthoDB" id="6071437at2759"/>
<sequence>MGEILLCGDFNARIGSENDFIVNDDSKFTPIFDTYPTDKNIMTRKSRDQKIDQRGKEVLDFCISKQIRILNGRVLGDTFGNFTCYTPNGASVVDYVAVSEEILENVLYFKVSRFIPTLSDCHCKLEWELSAKYCVPGENDIPIQLKNMTPNYIWTDCSAIKFQETLSSDTLQNYILEFNNSTIQFTQTSVDDASSKLSNIFLSAANLSLKRPLKKHTNKQKNKKWFDASLQQARTNLLNYGKIYSRFPYDPIIKNHFYKLNREYSKLRKYKYKQYKQSLISQLDSLHEENPKLYWNLINELQEKNETKKKCGVQPSTLISHFQKLSQLKGEFQSRYTELCEKLKQLENSKCFNELDSFITESEISKAISHLKCNKSSGLDNISNNMIKNGQTFLLKSFQQILTASHSSVTLLYDRLTTYNYSYIRPESDLNTATTVGFKFFLVNLQDLDDNNSKFSVTGFFEINWKDNNLTWDPTYYDNTDSIRIPSGYMWKPHLLIGNPYADAIVISLQQSTIRVYSDGSAYWYPADSYQMSCDADVSYFPFDSQTCEIWLLPWEHDASEINVTLKQTTVDLSSYNQNPTWDYVSSNVYTQSSTNGVHFTMKFKRRPTFFMINIIFPIILLGVLNMFVFVLPADSGERVGFSITLLLSIAVFMTIIADSLPNTSSPRLSSVVVKLSVDLIISALMMVCTILGLILHHRTDNVPATGFWKCFVRFRQCFLDCRKSKTNAVHAEKNKIPNGIALTDFANKTNENTYGKDEKQDDVTWKDIRGFLDKCLIVLFSSILIIANIGFFMDIVAGIN</sequence>
<dbReference type="AlphaFoldDB" id="A0A8S3SNB1"/>
<dbReference type="Gene3D" id="2.70.170.10">
    <property type="entry name" value="Neurotransmitter-gated ion-channel ligand-binding domain"/>
    <property type="match status" value="1"/>
</dbReference>